<keyword evidence="4" id="KW-0408">Iron</keyword>
<comment type="pathway">
    <text evidence="1">Porphyrin-containing compound metabolism; protoheme biosynthesis.</text>
</comment>
<proteinExistence type="inferred from homology"/>
<keyword evidence="2" id="KW-0963">Cytoplasm</keyword>
<dbReference type="InterPro" id="IPR033644">
    <property type="entry name" value="Ferrochelatase_C"/>
</dbReference>
<reference evidence="8" key="1">
    <citation type="submission" date="2018-06" db="EMBL/GenBank/DDBJ databases">
        <authorList>
            <person name="Zhirakovskaya E."/>
        </authorList>
    </citation>
    <scope>NUCLEOTIDE SEQUENCE</scope>
</reference>
<organism evidence="8">
    <name type="scientific">hydrothermal vent metagenome</name>
    <dbReference type="NCBI Taxonomy" id="652676"/>
    <lineage>
        <taxon>unclassified sequences</taxon>
        <taxon>metagenomes</taxon>
        <taxon>ecological metagenomes</taxon>
    </lineage>
</organism>
<keyword evidence="7" id="KW-0627">Porphyrin biosynthesis</keyword>
<dbReference type="AlphaFoldDB" id="A0A3B1AA77"/>
<dbReference type="CDD" id="cd00419">
    <property type="entry name" value="Ferrochelatase_C"/>
    <property type="match status" value="1"/>
</dbReference>
<evidence type="ECO:0000256" key="6">
    <source>
        <dbReference type="ARBA" id="ARBA00023239"/>
    </source>
</evidence>
<evidence type="ECO:0000256" key="4">
    <source>
        <dbReference type="ARBA" id="ARBA00023004"/>
    </source>
</evidence>
<dbReference type="EC" id="4.99.1.1" evidence="8"/>
<dbReference type="PANTHER" id="PTHR11108:SF1">
    <property type="entry name" value="FERROCHELATASE, MITOCHONDRIAL"/>
    <property type="match status" value="1"/>
</dbReference>
<dbReference type="GO" id="GO:0046872">
    <property type="term" value="F:metal ion binding"/>
    <property type="evidence" value="ECO:0007669"/>
    <property type="project" value="UniProtKB-KW"/>
</dbReference>
<keyword evidence="3" id="KW-0479">Metal-binding</keyword>
<evidence type="ECO:0000256" key="1">
    <source>
        <dbReference type="ARBA" id="ARBA00004744"/>
    </source>
</evidence>
<evidence type="ECO:0000256" key="5">
    <source>
        <dbReference type="ARBA" id="ARBA00023133"/>
    </source>
</evidence>
<accession>A0A3B1AA77</accession>
<dbReference type="Gene3D" id="3.40.50.1400">
    <property type="match status" value="2"/>
</dbReference>
<dbReference type="InterPro" id="IPR033659">
    <property type="entry name" value="Ferrochelatase_N"/>
</dbReference>
<dbReference type="Pfam" id="PF00762">
    <property type="entry name" value="Ferrochelatase"/>
    <property type="match status" value="1"/>
</dbReference>
<dbReference type="GO" id="GO:0004325">
    <property type="term" value="F:ferrochelatase activity"/>
    <property type="evidence" value="ECO:0007669"/>
    <property type="project" value="InterPro"/>
</dbReference>
<keyword evidence="6 8" id="KW-0456">Lyase</keyword>
<name>A0A3B1AA77_9ZZZZ</name>
<evidence type="ECO:0000256" key="2">
    <source>
        <dbReference type="ARBA" id="ARBA00022490"/>
    </source>
</evidence>
<sequence>MVTGILLANLGTPDEPTPEALRRYLGEFLWDPRIVDMPRPLWWLILHGFILRVRPKRSAAAYRKIWTEQGSPLMQISRQQTEGLSRALQQHLRGPVVVELGMRYGNPSIVSAMQRLCAANARRVLVLPLYPQYSSSTTASTFDAVAAAVKSWRWVPELRFVNQYHDETGYIEALAASIREDWTGREAPQKLLFSFHGTPKRFHTQGDPYFCHCHKTARLVANRLGLADDRWQVTFQSIFGREEWLKPYTIDTLRQLGKSGIKSVDVVCPGFSADCLETIEEIGVENRQAFEAAGGEEFHYIAALNDRDDHINALVALVKKHTAGWPEVEPVWDVAGQKAEDEARRMRAKAQGANR</sequence>
<dbReference type="HAMAP" id="MF_00323">
    <property type="entry name" value="Ferrochelatase"/>
    <property type="match status" value="1"/>
</dbReference>
<dbReference type="NCBIfam" id="TIGR00109">
    <property type="entry name" value="hemH"/>
    <property type="match status" value="1"/>
</dbReference>
<dbReference type="PANTHER" id="PTHR11108">
    <property type="entry name" value="FERROCHELATASE"/>
    <property type="match status" value="1"/>
</dbReference>
<gene>
    <name evidence="8" type="ORF">MNBD_GAMMA20-2425</name>
</gene>
<protein>
    <submittedName>
        <fullName evidence="8">Ferrochelatase, protoheme ferro-lyase</fullName>
        <ecNumber evidence="8">4.99.1.1</ecNumber>
    </submittedName>
</protein>
<evidence type="ECO:0000256" key="7">
    <source>
        <dbReference type="ARBA" id="ARBA00023244"/>
    </source>
</evidence>
<dbReference type="InterPro" id="IPR001015">
    <property type="entry name" value="Ferrochelatase"/>
</dbReference>
<dbReference type="FunFam" id="3.40.50.1400:FF:000002">
    <property type="entry name" value="Ferrochelatase"/>
    <property type="match status" value="1"/>
</dbReference>
<dbReference type="UniPathway" id="UPA00252"/>
<dbReference type="EMBL" id="UOFU01000097">
    <property type="protein sequence ID" value="VAW96527.1"/>
    <property type="molecule type" value="Genomic_DNA"/>
</dbReference>
<dbReference type="GO" id="GO:0006783">
    <property type="term" value="P:heme biosynthetic process"/>
    <property type="evidence" value="ECO:0007669"/>
    <property type="project" value="UniProtKB-KW"/>
</dbReference>
<dbReference type="SUPFAM" id="SSF53800">
    <property type="entry name" value="Chelatase"/>
    <property type="match status" value="1"/>
</dbReference>
<dbReference type="CDD" id="cd03411">
    <property type="entry name" value="Ferrochelatase_N"/>
    <property type="match status" value="1"/>
</dbReference>
<keyword evidence="5" id="KW-0350">Heme biosynthesis</keyword>
<evidence type="ECO:0000313" key="8">
    <source>
        <dbReference type="EMBL" id="VAW96527.1"/>
    </source>
</evidence>
<evidence type="ECO:0000256" key="3">
    <source>
        <dbReference type="ARBA" id="ARBA00022723"/>
    </source>
</evidence>